<evidence type="ECO:0000313" key="2">
    <source>
        <dbReference type="EMBL" id="WEK55762.1"/>
    </source>
</evidence>
<accession>A0AA95JE70</accession>
<protein>
    <submittedName>
        <fullName evidence="2">GDSL-type esterase/lipase family protein</fullName>
    </submittedName>
</protein>
<dbReference type="AlphaFoldDB" id="A0AA95JE70"/>
<keyword evidence="3" id="KW-1185">Reference proteome</keyword>
<dbReference type="Proteomes" id="UP001178662">
    <property type="component" value="Chromosome"/>
</dbReference>
<dbReference type="Pfam" id="PF13472">
    <property type="entry name" value="Lipase_GDSL_2"/>
    <property type="match status" value="1"/>
</dbReference>
<dbReference type="PANTHER" id="PTHR30383:SF27">
    <property type="entry name" value="SPORE GERMINATION LIPASE LIPC"/>
    <property type="match status" value="1"/>
</dbReference>
<dbReference type="GO" id="GO:0004622">
    <property type="term" value="F:phosphatidylcholine lysophospholipase activity"/>
    <property type="evidence" value="ECO:0007669"/>
    <property type="project" value="TreeGrafter"/>
</dbReference>
<sequence length="273" mass="29856">MKSTSRLWKLIGGTALVCLIVLLTGFGWALRDVWYPTEGIVLPATSSQTPTPATGGDLYEKEQLRVTALGDSLTKGTGDARGKGYVTRVVEGLSKAMDKPVSLINNLAINGLTTEQLITKLEDSGFRNALLQADIILLTIGGNDLFQMAQTGGAMGEGGDLSPEIVEEQLPTVTPHLDTIFTKLREMNATARIIYVGLYNPFYDLEQMRPGSQSVAKWNDYAYQLAETDGNATVVPSYDLFEYNIKAYLASDHFHPNEEGYSRIAERVVQALN</sequence>
<dbReference type="EMBL" id="CP119317">
    <property type="protein sequence ID" value="WEK55762.1"/>
    <property type="molecule type" value="Genomic_DNA"/>
</dbReference>
<dbReference type="SUPFAM" id="SSF52266">
    <property type="entry name" value="SGNH hydrolase"/>
    <property type="match status" value="1"/>
</dbReference>
<evidence type="ECO:0000259" key="1">
    <source>
        <dbReference type="Pfam" id="PF13472"/>
    </source>
</evidence>
<proteinExistence type="predicted"/>
<dbReference type="InterPro" id="IPR051532">
    <property type="entry name" value="Ester_Hydrolysis_Enzymes"/>
</dbReference>
<dbReference type="Gene3D" id="3.40.50.1110">
    <property type="entry name" value="SGNH hydrolase"/>
    <property type="match status" value="1"/>
</dbReference>
<gene>
    <name evidence="2" type="ORF">P0Y55_06875</name>
</gene>
<reference evidence="2" key="1">
    <citation type="submission" date="2023-03" db="EMBL/GenBank/DDBJ databases">
        <title>Andean soil-derived lignocellulolytic bacterial consortium as a source of novel taxa and putative plastic-active enzymes.</title>
        <authorList>
            <person name="Diaz-Garcia L."/>
            <person name="Chuvochina M."/>
            <person name="Feuerriegel G."/>
            <person name="Bunk B."/>
            <person name="Sproer C."/>
            <person name="Streit W.R."/>
            <person name="Rodriguez L.M."/>
            <person name="Overmann J."/>
            <person name="Jimenez D.J."/>
        </authorList>
    </citation>
    <scope>NUCLEOTIDE SEQUENCE</scope>
    <source>
        <strain evidence="2">MAG 2441</strain>
    </source>
</reference>
<dbReference type="InterPro" id="IPR013830">
    <property type="entry name" value="SGNH_hydro"/>
</dbReference>
<organism evidence="2 3">
    <name type="scientific">Candidatus Cohnella colombiensis</name>
    <dbReference type="NCBI Taxonomy" id="3121368"/>
    <lineage>
        <taxon>Bacteria</taxon>
        <taxon>Bacillati</taxon>
        <taxon>Bacillota</taxon>
        <taxon>Bacilli</taxon>
        <taxon>Bacillales</taxon>
        <taxon>Paenibacillaceae</taxon>
        <taxon>Cohnella</taxon>
    </lineage>
</organism>
<dbReference type="PANTHER" id="PTHR30383">
    <property type="entry name" value="THIOESTERASE 1/PROTEASE 1/LYSOPHOSPHOLIPASE L1"/>
    <property type="match status" value="1"/>
</dbReference>
<name>A0AA95JE70_9BACL</name>
<evidence type="ECO:0000313" key="3">
    <source>
        <dbReference type="Proteomes" id="UP001178662"/>
    </source>
</evidence>
<dbReference type="InterPro" id="IPR036514">
    <property type="entry name" value="SGNH_hydro_sf"/>
</dbReference>
<feature type="domain" description="SGNH hydrolase-type esterase" evidence="1">
    <location>
        <begin position="68"/>
        <end position="262"/>
    </location>
</feature>